<keyword evidence="2" id="KW-1185">Reference proteome</keyword>
<evidence type="ECO:0000313" key="1">
    <source>
        <dbReference type="EMBL" id="KAH7654080.1"/>
    </source>
</evidence>
<protein>
    <submittedName>
        <fullName evidence="1">Uncharacterized protein</fullName>
    </submittedName>
</protein>
<gene>
    <name evidence="1" type="ORF">IHE45_19G121400</name>
</gene>
<organism evidence="1 2">
    <name type="scientific">Dioscorea alata</name>
    <name type="common">Purple yam</name>
    <dbReference type="NCBI Taxonomy" id="55571"/>
    <lineage>
        <taxon>Eukaryota</taxon>
        <taxon>Viridiplantae</taxon>
        <taxon>Streptophyta</taxon>
        <taxon>Embryophyta</taxon>
        <taxon>Tracheophyta</taxon>
        <taxon>Spermatophyta</taxon>
        <taxon>Magnoliopsida</taxon>
        <taxon>Liliopsida</taxon>
        <taxon>Dioscoreales</taxon>
        <taxon>Dioscoreaceae</taxon>
        <taxon>Dioscorea</taxon>
    </lineage>
</organism>
<sequence>MPRGSRIYDPLFRIRHHECLRNNSSYDFIIASFSYVDFRDCLLWFFLVIALSRIMPWFATNITRTFLFECSLIIRFEAVLLISLESLCESFEFVSGSFEVLLLLVEILNFV</sequence>
<proteinExistence type="predicted"/>
<dbReference type="EMBL" id="CM037029">
    <property type="protein sequence ID" value="KAH7654080.1"/>
    <property type="molecule type" value="Genomic_DNA"/>
</dbReference>
<comment type="caution">
    <text evidence="1">The sequence shown here is derived from an EMBL/GenBank/DDBJ whole genome shotgun (WGS) entry which is preliminary data.</text>
</comment>
<evidence type="ECO:0000313" key="2">
    <source>
        <dbReference type="Proteomes" id="UP000827976"/>
    </source>
</evidence>
<dbReference type="Proteomes" id="UP000827976">
    <property type="component" value="Chromosome 19"/>
</dbReference>
<reference evidence="2" key="1">
    <citation type="journal article" date="2022" name="Nat. Commun.">
        <title>Chromosome evolution and the genetic basis of agronomically important traits in greater yam.</title>
        <authorList>
            <person name="Bredeson J.V."/>
            <person name="Lyons J.B."/>
            <person name="Oniyinde I.O."/>
            <person name="Okereke N.R."/>
            <person name="Kolade O."/>
            <person name="Nnabue I."/>
            <person name="Nwadili C.O."/>
            <person name="Hribova E."/>
            <person name="Parker M."/>
            <person name="Nwogha J."/>
            <person name="Shu S."/>
            <person name="Carlson J."/>
            <person name="Kariba R."/>
            <person name="Muthemba S."/>
            <person name="Knop K."/>
            <person name="Barton G.J."/>
            <person name="Sherwood A.V."/>
            <person name="Lopez-Montes A."/>
            <person name="Asiedu R."/>
            <person name="Jamnadass R."/>
            <person name="Muchugi A."/>
            <person name="Goodstein D."/>
            <person name="Egesi C.N."/>
            <person name="Featherston J."/>
            <person name="Asfaw A."/>
            <person name="Simpson G.G."/>
            <person name="Dolezel J."/>
            <person name="Hendre P.S."/>
            <person name="Van Deynze A."/>
            <person name="Kumar P.L."/>
            <person name="Obidiegwu J.E."/>
            <person name="Bhattacharjee R."/>
            <person name="Rokhsar D.S."/>
        </authorList>
    </citation>
    <scope>NUCLEOTIDE SEQUENCE [LARGE SCALE GENOMIC DNA]</scope>
    <source>
        <strain evidence="2">cv. TDa95/00328</strain>
    </source>
</reference>
<name>A0ACB7U1C6_DIOAL</name>
<accession>A0ACB7U1C6</accession>